<reference evidence="2 3" key="1">
    <citation type="journal article" date="2009" name="Nature">
        <title>The Sorghum bicolor genome and the diversification of grasses.</title>
        <authorList>
            <person name="Paterson A.H."/>
            <person name="Bowers J.E."/>
            <person name="Bruggmann R."/>
            <person name="Dubchak I."/>
            <person name="Grimwood J."/>
            <person name="Gundlach H."/>
            <person name="Haberer G."/>
            <person name="Hellsten U."/>
            <person name="Mitros T."/>
            <person name="Poliakov A."/>
            <person name="Schmutz J."/>
            <person name="Spannagl M."/>
            <person name="Tang H."/>
            <person name="Wang X."/>
            <person name="Wicker T."/>
            <person name="Bharti A.K."/>
            <person name="Chapman J."/>
            <person name="Feltus F.A."/>
            <person name="Gowik U."/>
            <person name="Grigoriev I.V."/>
            <person name="Lyons E."/>
            <person name="Maher C.A."/>
            <person name="Martis M."/>
            <person name="Narechania A."/>
            <person name="Otillar R.P."/>
            <person name="Penning B.W."/>
            <person name="Salamov A.A."/>
            <person name="Wang Y."/>
            <person name="Zhang L."/>
            <person name="Carpita N.C."/>
            <person name="Freeling M."/>
            <person name="Gingle A.R."/>
            <person name="Hash C.T."/>
            <person name="Keller B."/>
            <person name="Klein P."/>
            <person name="Kresovich S."/>
            <person name="McCann M.C."/>
            <person name="Ming R."/>
            <person name="Peterson D.G."/>
            <person name="Mehboob-ur-Rahman"/>
            <person name="Ware D."/>
            <person name="Westhoff P."/>
            <person name="Mayer K.F."/>
            <person name="Messing J."/>
            <person name="Rokhsar D.S."/>
        </authorList>
    </citation>
    <scope>NUCLEOTIDE SEQUENCE [LARGE SCALE GENOMIC DNA]</scope>
    <source>
        <strain evidence="3">cv. BTx623</strain>
    </source>
</reference>
<organism evidence="2 3">
    <name type="scientific">Sorghum bicolor</name>
    <name type="common">Sorghum</name>
    <name type="synonym">Sorghum vulgare</name>
    <dbReference type="NCBI Taxonomy" id="4558"/>
    <lineage>
        <taxon>Eukaryota</taxon>
        <taxon>Viridiplantae</taxon>
        <taxon>Streptophyta</taxon>
        <taxon>Embryophyta</taxon>
        <taxon>Tracheophyta</taxon>
        <taxon>Spermatophyta</taxon>
        <taxon>Magnoliopsida</taxon>
        <taxon>Liliopsida</taxon>
        <taxon>Poales</taxon>
        <taxon>Poaceae</taxon>
        <taxon>PACMAD clade</taxon>
        <taxon>Panicoideae</taxon>
        <taxon>Andropogonodae</taxon>
        <taxon>Andropogoneae</taxon>
        <taxon>Sorghinae</taxon>
        <taxon>Sorghum</taxon>
    </lineage>
</organism>
<evidence type="ECO:0000313" key="2">
    <source>
        <dbReference type="EMBL" id="KXG35681.1"/>
    </source>
</evidence>
<feature type="compositionally biased region" description="Basic residues" evidence="1">
    <location>
        <begin position="30"/>
        <end position="39"/>
    </location>
</feature>
<dbReference type="InParanoid" id="A0A1B6QCQ0"/>
<keyword evidence="3" id="KW-1185">Reference proteome</keyword>
<protein>
    <submittedName>
        <fullName evidence="2">Uncharacterized protein</fullName>
    </submittedName>
</protein>
<feature type="compositionally biased region" description="Polar residues" evidence="1">
    <location>
        <begin position="52"/>
        <end position="62"/>
    </location>
</feature>
<dbReference type="Gramene" id="KXG35681">
    <property type="protein sequence ID" value="KXG35681"/>
    <property type="gene ID" value="SORBI_3002G211200"/>
</dbReference>
<proteinExistence type="predicted"/>
<name>A0A1B6QCQ0_SORBI</name>
<accession>A0A1B6QCQ0</accession>
<dbReference type="Proteomes" id="UP000000768">
    <property type="component" value="Chromosome 2"/>
</dbReference>
<sequence length="101" mass="11259">MSLDARCASSRQATRPRRFSLRPDPDARRRRDHNSHIHRGAFGGRGEASITVHRTASVTHTATGCARCSDDDSQPRSRQPPASITHRADNGESLLLWFVIQ</sequence>
<reference evidence="3" key="2">
    <citation type="journal article" date="2018" name="Plant J.">
        <title>The Sorghum bicolor reference genome: improved assembly, gene annotations, a transcriptome atlas, and signatures of genome organization.</title>
        <authorList>
            <person name="McCormick R.F."/>
            <person name="Truong S.K."/>
            <person name="Sreedasyam A."/>
            <person name="Jenkins J."/>
            <person name="Shu S."/>
            <person name="Sims D."/>
            <person name="Kennedy M."/>
            <person name="Amirebrahimi M."/>
            <person name="Weers B.D."/>
            <person name="McKinley B."/>
            <person name="Mattison A."/>
            <person name="Morishige D.T."/>
            <person name="Grimwood J."/>
            <person name="Schmutz J."/>
            <person name="Mullet J.E."/>
        </authorList>
    </citation>
    <scope>NUCLEOTIDE SEQUENCE [LARGE SCALE GENOMIC DNA]</scope>
    <source>
        <strain evidence="3">cv. BTx623</strain>
    </source>
</reference>
<gene>
    <name evidence="2" type="ORF">SORBI_3002G211200</name>
</gene>
<evidence type="ECO:0000256" key="1">
    <source>
        <dbReference type="SAM" id="MobiDB-lite"/>
    </source>
</evidence>
<dbReference type="EMBL" id="CM000761">
    <property type="protein sequence ID" value="KXG35681.1"/>
    <property type="molecule type" value="Genomic_DNA"/>
</dbReference>
<dbReference type="AlphaFoldDB" id="A0A1B6QCQ0"/>
<evidence type="ECO:0000313" key="3">
    <source>
        <dbReference type="Proteomes" id="UP000000768"/>
    </source>
</evidence>
<feature type="region of interest" description="Disordered" evidence="1">
    <location>
        <begin position="1"/>
        <end position="87"/>
    </location>
</feature>